<protein>
    <submittedName>
        <fullName evidence="2">Uncharacterized protein</fullName>
    </submittedName>
</protein>
<evidence type="ECO:0000256" key="1">
    <source>
        <dbReference type="SAM" id="MobiDB-lite"/>
    </source>
</evidence>
<dbReference type="EMBL" id="JARH01000801">
    <property type="protein sequence ID" value="EXF76722.1"/>
    <property type="molecule type" value="Genomic_DNA"/>
</dbReference>
<dbReference type="KEGG" id="cfj:CFIO01_13678"/>
<keyword evidence="3" id="KW-1185">Reference proteome</keyword>
<accession>A0A010QA18</accession>
<name>A0A010QA18_9PEZI</name>
<feature type="region of interest" description="Disordered" evidence="1">
    <location>
        <begin position="19"/>
        <end position="42"/>
    </location>
</feature>
<dbReference type="AlphaFoldDB" id="A0A010QA18"/>
<comment type="caution">
    <text evidence="2">The sequence shown here is derived from an EMBL/GenBank/DDBJ whole genome shotgun (WGS) entry which is preliminary data.</text>
</comment>
<organism evidence="2 3">
    <name type="scientific">Colletotrichum fioriniae PJ7</name>
    <dbReference type="NCBI Taxonomy" id="1445577"/>
    <lineage>
        <taxon>Eukaryota</taxon>
        <taxon>Fungi</taxon>
        <taxon>Dikarya</taxon>
        <taxon>Ascomycota</taxon>
        <taxon>Pezizomycotina</taxon>
        <taxon>Sordariomycetes</taxon>
        <taxon>Hypocreomycetidae</taxon>
        <taxon>Glomerellales</taxon>
        <taxon>Glomerellaceae</taxon>
        <taxon>Colletotrichum</taxon>
        <taxon>Colletotrichum acutatum species complex</taxon>
    </lineage>
</organism>
<dbReference type="OrthoDB" id="10589145at2759"/>
<evidence type="ECO:0000313" key="3">
    <source>
        <dbReference type="Proteomes" id="UP000020467"/>
    </source>
</evidence>
<feature type="region of interest" description="Disordered" evidence="1">
    <location>
        <begin position="71"/>
        <end position="95"/>
    </location>
</feature>
<dbReference type="HOGENOM" id="CLU_2372654_0_0_1"/>
<evidence type="ECO:0000313" key="2">
    <source>
        <dbReference type="EMBL" id="EXF76722.1"/>
    </source>
</evidence>
<reference evidence="2 3" key="1">
    <citation type="submission" date="2014-02" db="EMBL/GenBank/DDBJ databases">
        <title>The genome sequence of Colletotrichum fioriniae PJ7.</title>
        <authorList>
            <person name="Baroncelli R."/>
            <person name="Thon M.R."/>
        </authorList>
    </citation>
    <scope>NUCLEOTIDE SEQUENCE [LARGE SCALE GENOMIC DNA]</scope>
    <source>
        <strain evidence="2 3">PJ7</strain>
    </source>
</reference>
<proteinExistence type="predicted"/>
<dbReference type="Proteomes" id="UP000020467">
    <property type="component" value="Unassembled WGS sequence"/>
</dbReference>
<sequence length="95" mass="9967">MSSAIGRLLQGNLLEPRIVPNNEVPQSSESHGVVGHSRSPMPSTYHAAAAGLLSSAVGRLPPDTRIEPSVLLRTNEGQLSPDPTPRELIALAQPG</sequence>
<gene>
    <name evidence="2" type="ORF">CFIO01_13678</name>
</gene>